<keyword evidence="4" id="KW-1185">Reference proteome</keyword>
<organism evidence="3 4">
    <name type="scientific">Plesiocystis pacifica SIR-1</name>
    <dbReference type="NCBI Taxonomy" id="391625"/>
    <lineage>
        <taxon>Bacteria</taxon>
        <taxon>Pseudomonadati</taxon>
        <taxon>Myxococcota</taxon>
        <taxon>Polyangia</taxon>
        <taxon>Nannocystales</taxon>
        <taxon>Nannocystaceae</taxon>
        <taxon>Plesiocystis</taxon>
    </lineage>
</organism>
<feature type="chain" id="PRO_5002697708" evidence="2">
    <location>
        <begin position="22"/>
        <end position="949"/>
    </location>
</feature>
<evidence type="ECO:0000256" key="2">
    <source>
        <dbReference type="SAM" id="SignalP"/>
    </source>
</evidence>
<evidence type="ECO:0000256" key="1">
    <source>
        <dbReference type="SAM" id="MobiDB-lite"/>
    </source>
</evidence>
<sequence length="949" mass="98777">MSARILRLASVAALATAVVMATGCGGPLARLAKQGEWAELDARARDMKRIPQGKGARAWAQALVELGQIDEARAVLLRDFRTGGRDASLVALAQLEADLGLRGLAAAHYARAIAIDLDVLDGKDAPGAAAEACALLGERARVLARIGEPLAADADMRRVAALCPASLTKDDRAFMTELRPQAQAQANAQRSLGQGKGEEGGDAPNLDALEARLGDALKAARKRSPRALVTVAEVEDMSVTPDDVAGLLAAEFGGALGPGLVSDQRLSSWIGDAPMDALLEAVDALPDGVREYALLRISAVRSDPNFDGAKQRWVVAAQSALDGQGPLEAARGWRIGAVIGELGGAEFVLNTNLRDTIPPEPTPEGEQDAAPKPLGMGTPWALRVPVDRRSFELLLTVARLLELRDKAPLALELRRRVIVEGSAAGLVQVSAVAVDEVRRQLALGRPWQALAIAEVVPGPLVDEVLPAAASALALANAAGVSVEDDRKVVWRVLGDPWFAGWEPRLDTAMAGLELSAHAVCPAWSAWRAKEPAQTAALGAVGLDPAASQAALEAVLVGPNAGGGVDTPEGGRALRETIERDLGLSCSAPLVGALAGGLHALQIEALDEALVQAPELEGARQKQLHAELALAHGAGDRARQLTQDAAAITGTPERVWARAVVAGRSFADQSGAREYTLAALRELQAHTRAVAGAAGDGPTRALPSSDAVGRELLLMRLRDVDVDGQLRGEDEGGLIELRAAVADYLAGAPSQRQWQRLDALLWAVAKERRADERAWELLADALLDAETRARHPHAVAAFERARQGDGASATAPGGKSAASSQRLLSDLDAVCADVEADGEGSEAERAARWIGIATVCSPRARAEALAALVAALDGAEPGEDGLDRARAVRERVLAGPVAVELAPGQRGVLRSVPAISTGLDGGGDGFQPSAELSLRVVAGLPLAPVWAVGE</sequence>
<dbReference type="AlphaFoldDB" id="A6GAT9"/>
<dbReference type="PROSITE" id="PS51257">
    <property type="entry name" value="PROKAR_LIPOPROTEIN"/>
    <property type="match status" value="1"/>
</dbReference>
<dbReference type="EMBL" id="ABCS01000053">
    <property type="protein sequence ID" value="EDM77030.1"/>
    <property type="molecule type" value="Genomic_DNA"/>
</dbReference>
<comment type="caution">
    <text evidence="3">The sequence shown here is derived from an EMBL/GenBank/DDBJ whole genome shotgun (WGS) entry which is preliminary data.</text>
</comment>
<evidence type="ECO:0000313" key="3">
    <source>
        <dbReference type="EMBL" id="EDM77030.1"/>
    </source>
</evidence>
<feature type="signal peptide" evidence="2">
    <location>
        <begin position="1"/>
        <end position="21"/>
    </location>
</feature>
<proteinExistence type="predicted"/>
<evidence type="ECO:0000313" key="4">
    <source>
        <dbReference type="Proteomes" id="UP000005801"/>
    </source>
</evidence>
<name>A6GAT9_9BACT</name>
<reference evidence="3 4" key="1">
    <citation type="submission" date="2007-06" db="EMBL/GenBank/DDBJ databases">
        <authorList>
            <person name="Shimkets L."/>
            <person name="Ferriera S."/>
            <person name="Johnson J."/>
            <person name="Kravitz S."/>
            <person name="Beeson K."/>
            <person name="Sutton G."/>
            <person name="Rogers Y.-H."/>
            <person name="Friedman R."/>
            <person name="Frazier M."/>
            <person name="Venter J.C."/>
        </authorList>
    </citation>
    <scope>NUCLEOTIDE SEQUENCE [LARGE SCALE GENOMIC DNA]</scope>
    <source>
        <strain evidence="3 4">SIR-1</strain>
    </source>
</reference>
<protein>
    <submittedName>
        <fullName evidence="3">Uncharacterized protein</fullName>
    </submittedName>
</protein>
<dbReference type="OrthoDB" id="5487505at2"/>
<feature type="region of interest" description="Disordered" evidence="1">
    <location>
        <begin position="183"/>
        <end position="206"/>
    </location>
</feature>
<dbReference type="RefSeq" id="WP_006973831.1">
    <property type="nucleotide sequence ID" value="NZ_ABCS01000053.1"/>
</dbReference>
<accession>A6GAT9</accession>
<gene>
    <name evidence="3" type="ORF">PPSIR1_16055</name>
</gene>
<keyword evidence="2" id="KW-0732">Signal</keyword>
<dbReference type="Proteomes" id="UP000005801">
    <property type="component" value="Unassembled WGS sequence"/>
</dbReference>
<dbReference type="STRING" id="391625.PPSIR1_16055"/>